<evidence type="ECO:0000259" key="2">
    <source>
        <dbReference type="Pfam" id="PF03544"/>
    </source>
</evidence>
<keyword evidence="1" id="KW-1133">Transmembrane helix</keyword>
<dbReference type="Gene3D" id="3.30.1150.10">
    <property type="match status" value="1"/>
</dbReference>
<evidence type="ECO:0000256" key="1">
    <source>
        <dbReference type="SAM" id="Phobius"/>
    </source>
</evidence>
<organism evidence="3 4">
    <name type="scientific">Odoribacter splanchnicus</name>
    <dbReference type="NCBI Taxonomy" id="28118"/>
    <lineage>
        <taxon>Bacteria</taxon>
        <taxon>Pseudomonadati</taxon>
        <taxon>Bacteroidota</taxon>
        <taxon>Bacteroidia</taxon>
        <taxon>Bacteroidales</taxon>
        <taxon>Odoribacteraceae</taxon>
        <taxon>Odoribacter</taxon>
    </lineage>
</organism>
<protein>
    <recommendedName>
        <fullName evidence="2">TonB C-terminal domain-containing protein</fullName>
    </recommendedName>
</protein>
<name>A0A412TP63_9BACT</name>
<gene>
    <name evidence="3" type="ORF">DWW57_11920</name>
</gene>
<dbReference type="InterPro" id="IPR037682">
    <property type="entry name" value="TonB_C"/>
</dbReference>
<feature type="domain" description="TonB C-terminal" evidence="2">
    <location>
        <begin position="292"/>
        <end position="359"/>
    </location>
</feature>
<evidence type="ECO:0000313" key="4">
    <source>
        <dbReference type="Proteomes" id="UP000284243"/>
    </source>
</evidence>
<dbReference type="RefSeq" id="WP_046403327.1">
    <property type="nucleotide sequence ID" value="NZ_JADNGC010000013.1"/>
</dbReference>
<sequence length="366" mass="41822">MSRQSDIWEYLQGERTGKRANRFEREMLSDPFLYEAVEGLTTVKADHEKIVQQLQKRMKKREGNKTVRLYRWVAAASLLLLAGLAVILMNKSALRQQEVVVAEMDKSEPIIRPDSLQLMAAQLDERGVTDTVTLPVRKIIGKIAEKKQVFYRQVQAVEDMDSESDESGSADVLSEPVAMAVTNEAARQAFDSCVLKPADLRRKQPITGYAVTLPKADTQKKDKKKKNDADAVGTKSVYLDSLMLEKNTRKERRTRIVHAKSRGAGERKFRQEVVIDHAGWMKEFNRYVADSLRYPEDARLEKLQGEIQLTVRLNRKGLPARIKLIQRLSPSCNREAIRLVEEYPGKWENTEKEILLTIPFKLPATE</sequence>
<proteinExistence type="predicted"/>
<dbReference type="GO" id="GO:0055085">
    <property type="term" value="P:transmembrane transport"/>
    <property type="evidence" value="ECO:0007669"/>
    <property type="project" value="InterPro"/>
</dbReference>
<dbReference type="Pfam" id="PF03544">
    <property type="entry name" value="TonB_C"/>
    <property type="match status" value="1"/>
</dbReference>
<evidence type="ECO:0000313" key="3">
    <source>
        <dbReference type="EMBL" id="RGU55617.1"/>
    </source>
</evidence>
<comment type="caution">
    <text evidence="3">The sequence shown here is derived from an EMBL/GenBank/DDBJ whole genome shotgun (WGS) entry which is preliminary data.</text>
</comment>
<keyword evidence="1" id="KW-0472">Membrane</keyword>
<dbReference type="EMBL" id="QRYC01000016">
    <property type="protein sequence ID" value="RGU55617.1"/>
    <property type="molecule type" value="Genomic_DNA"/>
</dbReference>
<reference evidence="3 4" key="1">
    <citation type="submission" date="2018-08" db="EMBL/GenBank/DDBJ databases">
        <title>A genome reference for cultivated species of the human gut microbiota.</title>
        <authorList>
            <person name="Zou Y."/>
            <person name="Xue W."/>
            <person name="Luo G."/>
        </authorList>
    </citation>
    <scope>NUCLEOTIDE SEQUENCE [LARGE SCALE GENOMIC DNA]</scope>
    <source>
        <strain evidence="3 4">AF16-14</strain>
    </source>
</reference>
<feature type="transmembrane region" description="Helical" evidence="1">
    <location>
        <begin position="69"/>
        <end position="89"/>
    </location>
</feature>
<accession>A0A412TP63</accession>
<dbReference type="AlphaFoldDB" id="A0A412TP63"/>
<dbReference type="SUPFAM" id="SSF74653">
    <property type="entry name" value="TolA/TonB C-terminal domain"/>
    <property type="match status" value="1"/>
</dbReference>
<dbReference type="Proteomes" id="UP000284243">
    <property type="component" value="Unassembled WGS sequence"/>
</dbReference>
<keyword evidence="1" id="KW-0812">Transmembrane</keyword>